<organism evidence="2 3">
    <name type="scientific">Agrocybe chaxingu</name>
    <dbReference type="NCBI Taxonomy" id="84603"/>
    <lineage>
        <taxon>Eukaryota</taxon>
        <taxon>Fungi</taxon>
        <taxon>Dikarya</taxon>
        <taxon>Basidiomycota</taxon>
        <taxon>Agaricomycotina</taxon>
        <taxon>Agaricomycetes</taxon>
        <taxon>Agaricomycetidae</taxon>
        <taxon>Agaricales</taxon>
        <taxon>Agaricineae</taxon>
        <taxon>Strophariaceae</taxon>
        <taxon>Agrocybe</taxon>
    </lineage>
</organism>
<evidence type="ECO:0000259" key="1">
    <source>
        <dbReference type="Pfam" id="PF07393"/>
    </source>
</evidence>
<dbReference type="Proteomes" id="UP001148786">
    <property type="component" value="Unassembled WGS sequence"/>
</dbReference>
<dbReference type="Pfam" id="PF07393">
    <property type="entry name" value="Sec10_HB"/>
    <property type="match status" value="1"/>
</dbReference>
<sequence length="237" mass="26009">MLQALGDRHVAKGFLQATERMKEYNPAEHDATSNVAPLVQFFELVHVGDTIQSMVQVYFDKELAPHIDKTDFLNAVVREKKRFENTLDDSVALGLNAGTDVLMNQVEHIILTLTKARVYYPPEDAPLELGPTKGCIEAITCLESHSIPQVAASSIPQVLFYNPLSYASSVKSPILVMICGADIECSPVRAKLAAERAPQGESHTLVGASHEGLYAGKKFFGEASEKELEFLKRVVPV</sequence>
<keyword evidence="3" id="KW-1185">Reference proteome</keyword>
<accession>A0A9W8JM46</accession>
<dbReference type="EMBL" id="JANKHO010002523">
    <property type="protein sequence ID" value="KAJ3491656.1"/>
    <property type="molecule type" value="Genomic_DNA"/>
</dbReference>
<dbReference type="GO" id="GO:0006893">
    <property type="term" value="P:Golgi to plasma membrane transport"/>
    <property type="evidence" value="ECO:0007669"/>
    <property type="project" value="TreeGrafter"/>
</dbReference>
<evidence type="ECO:0000313" key="3">
    <source>
        <dbReference type="Proteomes" id="UP001148786"/>
    </source>
</evidence>
<proteinExistence type="predicted"/>
<comment type="caution">
    <text evidence="2">The sequence shown here is derived from an EMBL/GenBank/DDBJ whole genome shotgun (WGS) entry which is preliminary data.</text>
</comment>
<dbReference type="PANTHER" id="PTHR12100">
    <property type="entry name" value="SEC10"/>
    <property type="match status" value="1"/>
</dbReference>
<protein>
    <recommendedName>
        <fullName evidence="1">Exocyst complex component Sec10-like alpha-helical bundle domain-containing protein</fullName>
    </recommendedName>
</protein>
<gene>
    <name evidence="2" type="ORF">NLJ89_g11318</name>
</gene>
<dbReference type="GO" id="GO:0006887">
    <property type="term" value="P:exocytosis"/>
    <property type="evidence" value="ECO:0007669"/>
    <property type="project" value="TreeGrafter"/>
</dbReference>
<reference evidence="2" key="1">
    <citation type="submission" date="2022-07" db="EMBL/GenBank/DDBJ databases">
        <title>Genome Sequence of Agrocybe chaxingu.</title>
        <authorList>
            <person name="Buettner E."/>
        </authorList>
    </citation>
    <scope>NUCLEOTIDE SEQUENCE</scope>
    <source>
        <strain evidence="2">MP-N11</strain>
    </source>
</reference>
<dbReference type="GO" id="GO:0000145">
    <property type="term" value="C:exocyst"/>
    <property type="evidence" value="ECO:0007669"/>
    <property type="project" value="TreeGrafter"/>
</dbReference>
<dbReference type="AlphaFoldDB" id="A0A9W8JM46"/>
<dbReference type="InterPro" id="IPR048627">
    <property type="entry name" value="Sec10_HB"/>
</dbReference>
<dbReference type="SUPFAM" id="SSF53474">
    <property type="entry name" value="alpha/beta-Hydrolases"/>
    <property type="match status" value="1"/>
</dbReference>
<name>A0A9W8JM46_9AGAR</name>
<dbReference type="InterPro" id="IPR029058">
    <property type="entry name" value="AB_hydrolase_fold"/>
</dbReference>
<evidence type="ECO:0000313" key="2">
    <source>
        <dbReference type="EMBL" id="KAJ3491656.1"/>
    </source>
</evidence>
<feature type="domain" description="Exocyst complex component Sec10-like alpha-helical bundle" evidence="1">
    <location>
        <begin position="1"/>
        <end position="145"/>
    </location>
</feature>
<dbReference type="OrthoDB" id="5554140at2759"/>
<dbReference type="InterPro" id="IPR009976">
    <property type="entry name" value="Sec10-like"/>
</dbReference>
<dbReference type="PANTHER" id="PTHR12100:SF1">
    <property type="entry name" value="RECYCLIN-1"/>
    <property type="match status" value="1"/>
</dbReference>